<dbReference type="GO" id="GO:0006635">
    <property type="term" value="P:fatty acid beta-oxidation"/>
    <property type="evidence" value="ECO:0007669"/>
    <property type="project" value="UniProtKB-UniPathway"/>
</dbReference>
<dbReference type="Pfam" id="PF00378">
    <property type="entry name" value="ECH_1"/>
    <property type="match status" value="1"/>
</dbReference>
<dbReference type="InterPro" id="IPR050136">
    <property type="entry name" value="FA_oxidation_alpha_subunit"/>
</dbReference>
<proteinExistence type="inferred from homology"/>
<dbReference type="InterPro" id="IPR036291">
    <property type="entry name" value="NAD(P)-bd_dom_sf"/>
</dbReference>
<dbReference type="GO" id="GO:0016509">
    <property type="term" value="F:long-chain (3S)-3-hydroxyacyl-CoA dehydrogenase (NAD+) activity"/>
    <property type="evidence" value="ECO:0007669"/>
    <property type="project" value="TreeGrafter"/>
</dbReference>
<keyword evidence="10" id="KW-0511">Multifunctional enzyme</keyword>
<evidence type="ECO:0000256" key="7">
    <source>
        <dbReference type="ARBA" id="ARBA00023027"/>
    </source>
</evidence>
<dbReference type="SUPFAM" id="SSF51735">
    <property type="entry name" value="NAD(P)-binding Rossmann-fold domains"/>
    <property type="match status" value="1"/>
</dbReference>
<organism evidence="13">
    <name type="scientific">marine metagenome</name>
    <dbReference type="NCBI Taxonomy" id="408172"/>
    <lineage>
        <taxon>unclassified sequences</taxon>
        <taxon>metagenomes</taxon>
        <taxon>ecological metagenomes</taxon>
    </lineage>
</organism>
<dbReference type="InterPro" id="IPR029045">
    <property type="entry name" value="ClpP/crotonase-like_dom_sf"/>
</dbReference>
<comment type="pathway">
    <text evidence="1">Lipid metabolism; fatty acid beta-oxidation.</text>
</comment>
<comment type="similarity">
    <text evidence="2">In the central section; belongs to the 3-hydroxyacyl-CoA dehydrogenase family.</text>
</comment>
<dbReference type="Gene3D" id="3.90.226.10">
    <property type="entry name" value="2-enoyl-CoA Hydratase, Chain A, domain 1"/>
    <property type="match status" value="1"/>
</dbReference>
<sequence length="698" mass="76383">MSKTVKMNIDQDGIAVIEIDVVDRPMNVITADFAEDFGNCVNEVIKDEKVIGAVVTSAKNDFMAGADLKSMLPELISLGDASAMSERIIQSHQLNRTMETSGKPFVAAINGTALGGGLEITLSCHYRIAVDRNDAVLGLPEVQVGLLPGGGGTQRLPRLIGIQSALELMTQGKHVKPKVALTLGIVNELCAADELIDKAKKWILDGGKAVQPWDKKGFKIPGGFDQNSTSTIQMFSVINAMVAKNTNHNFPSPIAIVSSVYEGCQVPIDTGLKIEAKYFVSLLIDPVAGNMIRSLFINKQSADKLRARPEGVEKHKVKTLGMLGAGMMGAGITLVSAQAGMKVYLLDSTEEKAAKGKAYSEKYFQKSVALKKMTEEKKAAILDNIIPTTDFNDLKDCDLIIEAVFENREIKADVTQKTEAVIGDDIVFASNTSTLPISGLAEASVRPHNFIGMHFFSPVEKMPLVEMIMGEQSSDEALAKSLDYIQQIRKTPIVINDSRGFFTSRVFSTSCNEANEMLREGTSPSLIENAARHAGYPVGPFAVQDETTIDLSHKIHLQTQEDMGDDYKPMSAVAVNEKMYELGRLGKRFGKGFYDYPEGAKKTLWKGLADIYPVSDEQPDIQEVKDRLMTVQALDAYRCLEENVLTSPDDGDIGSIFGWGFPPWSGGVFSYIDMVGMEKFVERCDDFCERFGERFSVP</sequence>
<feature type="domain" description="3-hydroxyacyl-CoA dehydrogenase C-terminal" evidence="11">
    <location>
        <begin position="500"/>
        <end position="596"/>
    </location>
</feature>
<dbReference type="GO" id="GO:0070403">
    <property type="term" value="F:NAD+ binding"/>
    <property type="evidence" value="ECO:0007669"/>
    <property type="project" value="InterPro"/>
</dbReference>
<dbReference type="InterPro" id="IPR018376">
    <property type="entry name" value="Enoyl-CoA_hyd/isom_CS"/>
</dbReference>
<dbReference type="EC" id="4.2.1.17" evidence="4"/>
<protein>
    <recommendedName>
        <fullName evidence="4">enoyl-CoA hydratase</fullName>
        <ecNumber evidence="4">4.2.1.17</ecNumber>
    </recommendedName>
</protein>
<keyword evidence="8" id="KW-0443">Lipid metabolism</keyword>
<dbReference type="FunFam" id="3.40.50.720:FF:000009">
    <property type="entry name" value="Fatty oxidation complex, alpha subunit"/>
    <property type="match status" value="1"/>
</dbReference>
<dbReference type="SUPFAM" id="SSF48179">
    <property type="entry name" value="6-phosphogluconate dehydrogenase C-terminal domain-like"/>
    <property type="match status" value="2"/>
</dbReference>
<dbReference type="AlphaFoldDB" id="A0A381RW34"/>
<evidence type="ECO:0000256" key="6">
    <source>
        <dbReference type="ARBA" id="ARBA00023002"/>
    </source>
</evidence>
<dbReference type="InterPro" id="IPR006176">
    <property type="entry name" value="3-OHacyl-CoA_DH_NAD-bd"/>
</dbReference>
<dbReference type="Pfam" id="PF00725">
    <property type="entry name" value="3HCDH"/>
    <property type="match status" value="1"/>
</dbReference>
<evidence type="ECO:0000256" key="10">
    <source>
        <dbReference type="ARBA" id="ARBA00023268"/>
    </source>
</evidence>
<feature type="non-terminal residue" evidence="13">
    <location>
        <position position="698"/>
    </location>
</feature>
<evidence type="ECO:0000259" key="12">
    <source>
        <dbReference type="Pfam" id="PF02737"/>
    </source>
</evidence>
<feature type="domain" description="3-hydroxyacyl-CoA dehydrogenase NAD binding" evidence="12">
    <location>
        <begin position="320"/>
        <end position="497"/>
    </location>
</feature>
<evidence type="ECO:0000256" key="3">
    <source>
        <dbReference type="ARBA" id="ARBA00008750"/>
    </source>
</evidence>
<evidence type="ECO:0000256" key="8">
    <source>
        <dbReference type="ARBA" id="ARBA00023098"/>
    </source>
</evidence>
<dbReference type="Gene3D" id="3.40.50.720">
    <property type="entry name" value="NAD(P)-binding Rossmann-like Domain"/>
    <property type="match status" value="1"/>
</dbReference>
<dbReference type="GO" id="GO:0004300">
    <property type="term" value="F:enoyl-CoA hydratase activity"/>
    <property type="evidence" value="ECO:0007669"/>
    <property type="project" value="UniProtKB-EC"/>
</dbReference>
<keyword evidence="9" id="KW-0456">Lyase</keyword>
<keyword evidence="5" id="KW-0276">Fatty acid metabolism</keyword>
<dbReference type="InterPro" id="IPR008927">
    <property type="entry name" value="6-PGluconate_DH-like_C_sf"/>
</dbReference>
<dbReference type="Pfam" id="PF02737">
    <property type="entry name" value="3HCDH_N"/>
    <property type="match status" value="1"/>
</dbReference>
<keyword evidence="7" id="KW-0520">NAD</keyword>
<reference evidence="13" key="1">
    <citation type="submission" date="2018-05" db="EMBL/GenBank/DDBJ databases">
        <authorList>
            <person name="Lanie J.A."/>
            <person name="Ng W.-L."/>
            <person name="Kazmierczak K.M."/>
            <person name="Andrzejewski T.M."/>
            <person name="Davidsen T.M."/>
            <person name="Wayne K.J."/>
            <person name="Tettelin H."/>
            <person name="Glass J.I."/>
            <person name="Rusch D."/>
            <person name="Podicherti R."/>
            <person name="Tsui H.-C.T."/>
            <person name="Winkler M.E."/>
        </authorList>
    </citation>
    <scope>NUCLEOTIDE SEQUENCE</scope>
</reference>
<feature type="non-terminal residue" evidence="13">
    <location>
        <position position="1"/>
    </location>
</feature>
<dbReference type="InterPro" id="IPR006108">
    <property type="entry name" value="3HC_DH_C"/>
</dbReference>
<evidence type="ECO:0000259" key="11">
    <source>
        <dbReference type="Pfam" id="PF00725"/>
    </source>
</evidence>
<evidence type="ECO:0000256" key="4">
    <source>
        <dbReference type="ARBA" id="ARBA00012076"/>
    </source>
</evidence>
<accession>A0A381RW34</accession>
<dbReference type="PROSITE" id="PS00166">
    <property type="entry name" value="ENOYL_COA_HYDRATASE"/>
    <property type="match status" value="1"/>
</dbReference>
<comment type="similarity">
    <text evidence="3">In the N-terminal section; belongs to the enoyl-CoA hydratase/isomerase family.</text>
</comment>
<evidence type="ECO:0000256" key="2">
    <source>
        <dbReference type="ARBA" id="ARBA00007005"/>
    </source>
</evidence>
<dbReference type="PANTHER" id="PTHR43612:SF3">
    <property type="entry name" value="TRIFUNCTIONAL ENZYME SUBUNIT ALPHA, MITOCHONDRIAL"/>
    <property type="match status" value="1"/>
</dbReference>
<evidence type="ECO:0000256" key="5">
    <source>
        <dbReference type="ARBA" id="ARBA00022832"/>
    </source>
</evidence>
<dbReference type="SUPFAM" id="SSF52096">
    <property type="entry name" value="ClpP/crotonase"/>
    <property type="match status" value="1"/>
</dbReference>
<dbReference type="Gene3D" id="1.10.1040.50">
    <property type="match status" value="1"/>
</dbReference>
<dbReference type="UniPathway" id="UPA00659"/>
<dbReference type="EMBL" id="UINC01002121">
    <property type="protein sequence ID" value="SUZ93133.1"/>
    <property type="molecule type" value="Genomic_DNA"/>
</dbReference>
<name>A0A381RW34_9ZZZZ</name>
<gene>
    <name evidence="13" type="ORF">METZ01_LOCUS45987</name>
</gene>
<evidence type="ECO:0000256" key="1">
    <source>
        <dbReference type="ARBA" id="ARBA00005005"/>
    </source>
</evidence>
<evidence type="ECO:0000256" key="9">
    <source>
        <dbReference type="ARBA" id="ARBA00023239"/>
    </source>
</evidence>
<dbReference type="PANTHER" id="PTHR43612">
    <property type="entry name" value="TRIFUNCTIONAL ENZYME SUBUNIT ALPHA"/>
    <property type="match status" value="1"/>
</dbReference>
<dbReference type="CDD" id="cd06558">
    <property type="entry name" value="crotonase-like"/>
    <property type="match status" value="1"/>
</dbReference>
<evidence type="ECO:0000313" key="13">
    <source>
        <dbReference type="EMBL" id="SUZ93133.1"/>
    </source>
</evidence>
<dbReference type="InterPro" id="IPR001753">
    <property type="entry name" value="Enoyl-CoA_hydra/iso"/>
</dbReference>
<keyword evidence="6" id="KW-0560">Oxidoreductase</keyword>